<dbReference type="Proteomes" id="UP000196655">
    <property type="component" value="Unassembled WGS sequence"/>
</dbReference>
<dbReference type="Pfam" id="PF03466">
    <property type="entry name" value="LysR_substrate"/>
    <property type="match status" value="1"/>
</dbReference>
<evidence type="ECO:0000313" key="6">
    <source>
        <dbReference type="EMBL" id="OWJ66654.1"/>
    </source>
</evidence>
<dbReference type="EMBL" id="NHON01000021">
    <property type="protein sequence ID" value="OWJ66654.1"/>
    <property type="molecule type" value="Genomic_DNA"/>
</dbReference>
<accession>A0A211ZNA1</accession>
<feature type="domain" description="HTH lysR-type" evidence="5">
    <location>
        <begin position="4"/>
        <end position="61"/>
    </location>
</feature>
<organism evidence="6 7">
    <name type="scientific">Inquilinus limosus</name>
    <dbReference type="NCBI Taxonomy" id="171674"/>
    <lineage>
        <taxon>Bacteria</taxon>
        <taxon>Pseudomonadati</taxon>
        <taxon>Pseudomonadota</taxon>
        <taxon>Alphaproteobacteria</taxon>
        <taxon>Rhodospirillales</taxon>
        <taxon>Rhodospirillaceae</taxon>
        <taxon>Inquilinus</taxon>
    </lineage>
</organism>
<evidence type="ECO:0000256" key="2">
    <source>
        <dbReference type="ARBA" id="ARBA00023015"/>
    </source>
</evidence>
<dbReference type="CDD" id="cd08432">
    <property type="entry name" value="PBP2_GcdR_TrpI_HvrB_AmpR_like"/>
    <property type="match status" value="1"/>
</dbReference>
<keyword evidence="3" id="KW-0238">DNA-binding</keyword>
<comment type="caution">
    <text evidence="6">The sequence shown here is derived from an EMBL/GenBank/DDBJ whole genome shotgun (WGS) entry which is preliminary data.</text>
</comment>
<dbReference type="Gene3D" id="3.40.190.10">
    <property type="entry name" value="Periplasmic binding protein-like II"/>
    <property type="match status" value="2"/>
</dbReference>
<dbReference type="InterPro" id="IPR036388">
    <property type="entry name" value="WH-like_DNA-bd_sf"/>
</dbReference>
<evidence type="ECO:0000256" key="4">
    <source>
        <dbReference type="ARBA" id="ARBA00023163"/>
    </source>
</evidence>
<dbReference type="SUPFAM" id="SSF53850">
    <property type="entry name" value="Periplasmic binding protein-like II"/>
    <property type="match status" value="1"/>
</dbReference>
<keyword evidence="2" id="KW-0805">Transcription regulation</keyword>
<dbReference type="InterPro" id="IPR058163">
    <property type="entry name" value="LysR-type_TF_proteobact-type"/>
</dbReference>
<evidence type="ECO:0000256" key="3">
    <source>
        <dbReference type="ARBA" id="ARBA00023125"/>
    </source>
</evidence>
<dbReference type="SUPFAM" id="SSF46785">
    <property type="entry name" value="Winged helix' DNA-binding domain"/>
    <property type="match status" value="1"/>
</dbReference>
<dbReference type="GO" id="GO:0003700">
    <property type="term" value="F:DNA-binding transcription factor activity"/>
    <property type="evidence" value="ECO:0007669"/>
    <property type="project" value="InterPro"/>
</dbReference>
<sequence>MPLPPLHALRVFESVARLGHVGAAAAELHVTPGAISQQLRSLQSTLKLALFRRVGRRLVLTDDGLALQRSVAQALAEIASGVDDLTRRVSAERPETLLTVGMPPVLGATWFVAHVFGFLADHRHIRLRVATVIEFEQVDWRRIDVAVVYGNPPWPGFWWRLLHGVQLTPVCSPVLLRGPKGIRHPSDLSGHRLLHEDDGSEWRRWLALARVPYPGAADVYFDDFGLVLQAARDGQGVALIDDVISSRDLDEGRLVQPLSLSVPAAKNYHCVCSEETLGNPEIGAFVDWLIARAEETQRRSGAKIQAATPNSPL</sequence>
<dbReference type="PANTHER" id="PTHR30537">
    <property type="entry name" value="HTH-TYPE TRANSCRIPTIONAL REGULATOR"/>
    <property type="match status" value="1"/>
</dbReference>
<proteinExistence type="inferred from homology"/>
<protein>
    <submittedName>
        <fullName evidence="6">LysR family transcriptional regulator</fullName>
    </submittedName>
</protein>
<dbReference type="GO" id="GO:0043565">
    <property type="term" value="F:sequence-specific DNA binding"/>
    <property type="evidence" value="ECO:0007669"/>
    <property type="project" value="TreeGrafter"/>
</dbReference>
<evidence type="ECO:0000256" key="1">
    <source>
        <dbReference type="ARBA" id="ARBA00009437"/>
    </source>
</evidence>
<dbReference type="Gene3D" id="1.10.10.10">
    <property type="entry name" value="Winged helix-like DNA-binding domain superfamily/Winged helix DNA-binding domain"/>
    <property type="match status" value="1"/>
</dbReference>
<gene>
    <name evidence="6" type="ORF">BWR60_13455</name>
</gene>
<comment type="similarity">
    <text evidence="1">Belongs to the LysR transcriptional regulatory family.</text>
</comment>
<name>A0A211ZNA1_9PROT</name>
<keyword evidence="4" id="KW-0804">Transcription</keyword>
<evidence type="ECO:0000313" key="7">
    <source>
        <dbReference type="Proteomes" id="UP000196655"/>
    </source>
</evidence>
<keyword evidence="7" id="KW-1185">Reference proteome</keyword>
<dbReference type="OrthoDB" id="9785974at2"/>
<dbReference type="PROSITE" id="PS50931">
    <property type="entry name" value="HTH_LYSR"/>
    <property type="match status" value="1"/>
</dbReference>
<dbReference type="PANTHER" id="PTHR30537:SF74">
    <property type="entry name" value="HTH-TYPE TRANSCRIPTIONAL REGULATOR TRPI"/>
    <property type="match status" value="1"/>
</dbReference>
<dbReference type="GO" id="GO:0006351">
    <property type="term" value="P:DNA-templated transcription"/>
    <property type="evidence" value="ECO:0007669"/>
    <property type="project" value="TreeGrafter"/>
</dbReference>
<dbReference type="InterPro" id="IPR005119">
    <property type="entry name" value="LysR_subst-bd"/>
</dbReference>
<evidence type="ECO:0000259" key="5">
    <source>
        <dbReference type="PROSITE" id="PS50931"/>
    </source>
</evidence>
<reference evidence="7" key="1">
    <citation type="submission" date="2017-05" db="EMBL/GenBank/DDBJ databases">
        <authorList>
            <person name="Macchi M."/>
            <person name="Festa S."/>
            <person name="Coppotelli B.M."/>
            <person name="Morelli I.S."/>
        </authorList>
    </citation>
    <scope>NUCLEOTIDE SEQUENCE [LARGE SCALE GENOMIC DNA]</scope>
    <source>
        <strain evidence="7">I</strain>
    </source>
</reference>
<dbReference type="InterPro" id="IPR000847">
    <property type="entry name" value="LysR_HTH_N"/>
</dbReference>
<dbReference type="Pfam" id="PF00126">
    <property type="entry name" value="HTH_1"/>
    <property type="match status" value="1"/>
</dbReference>
<dbReference type="AlphaFoldDB" id="A0A211ZNA1"/>
<dbReference type="RefSeq" id="WP_088151545.1">
    <property type="nucleotide sequence ID" value="NZ_NHON01000021.1"/>
</dbReference>
<dbReference type="InterPro" id="IPR036390">
    <property type="entry name" value="WH_DNA-bd_sf"/>
</dbReference>